<dbReference type="Proteomes" id="UP000282971">
    <property type="component" value="Unassembled WGS sequence"/>
</dbReference>
<reference evidence="2 3" key="1">
    <citation type="submission" date="2019-01" db="EMBL/GenBank/DDBJ databases">
        <authorList>
            <person name="Chen W.-M."/>
        </authorList>
    </citation>
    <scope>NUCLEOTIDE SEQUENCE [LARGE SCALE GENOMIC DNA]</scope>
    <source>
        <strain evidence="2 3">CCP-7</strain>
    </source>
</reference>
<protein>
    <submittedName>
        <fullName evidence="2">Uncharacterized protein</fullName>
    </submittedName>
</protein>
<keyword evidence="3" id="KW-1185">Reference proteome</keyword>
<gene>
    <name evidence="2" type="ORF">EOD43_04020</name>
</gene>
<comment type="caution">
    <text evidence="2">The sequence shown here is derived from an EMBL/GenBank/DDBJ whole genome shotgun (WGS) entry which is preliminary data.</text>
</comment>
<dbReference type="EMBL" id="SACN01000001">
    <property type="protein sequence ID" value="RVT93074.1"/>
    <property type="molecule type" value="Genomic_DNA"/>
</dbReference>
<dbReference type="AlphaFoldDB" id="A0A437M6E8"/>
<organism evidence="2 3">
    <name type="scientific">Sphingomonas crocodyli</name>
    <dbReference type="NCBI Taxonomy" id="1979270"/>
    <lineage>
        <taxon>Bacteria</taxon>
        <taxon>Pseudomonadati</taxon>
        <taxon>Pseudomonadota</taxon>
        <taxon>Alphaproteobacteria</taxon>
        <taxon>Sphingomonadales</taxon>
        <taxon>Sphingomonadaceae</taxon>
        <taxon>Sphingomonas</taxon>
    </lineage>
</organism>
<proteinExistence type="predicted"/>
<sequence length="96" mass="10434">MAETMVERVARALAQANPEPRDPDAPQPNGEPTWKLFAPMAQRAMEAMREPTDGMKEAGAEVTRYIGTNEAIDAYEGDAANVWRLMVDAAIGSALE</sequence>
<name>A0A437M6E8_9SPHN</name>
<evidence type="ECO:0000313" key="3">
    <source>
        <dbReference type="Proteomes" id="UP000282971"/>
    </source>
</evidence>
<dbReference type="OrthoDB" id="8421424at2"/>
<evidence type="ECO:0000256" key="1">
    <source>
        <dbReference type="SAM" id="MobiDB-lite"/>
    </source>
</evidence>
<dbReference type="RefSeq" id="WP_127741322.1">
    <property type="nucleotide sequence ID" value="NZ_SACN01000001.1"/>
</dbReference>
<evidence type="ECO:0000313" key="2">
    <source>
        <dbReference type="EMBL" id="RVT93074.1"/>
    </source>
</evidence>
<feature type="region of interest" description="Disordered" evidence="1">
    <location>
        <begin position="11"/>
        <end position="32"/>
    </location>
</feature>
<accession>A0A437M6E8</accession>